<evidence type="ECO:0000313" key="2">
    <source>
        <dbReference type="EMBL" id="WLV24030.1"/>
    </source>
</evidence>
<dbReference type="Pfam" id="PF02447">
    <property type="entry name" value="GntP_permease"/>
    <property type="match status" value="1"/>
</dbReference>
<accession>A0ABY9KTA2</accession>
<gene>
    <name evidence="2" type="ORF">QR721_10340</name>
</gene>
<feature type="transmembrane region" description="Helical" evidence="1">
    <location>
        <begin position="328"/>
        <end position="350"/>
    </location>
</feature>
<reference evidence="2" key="1">
    <citation type="submission" date="2023-06" db="EMBL/GenBank/DDBJ databases">
        <title>A Treasure from Seagulls: Isolation and Description of Aciduricobacillus qingdaonensis gen. nov., sp. nov., a Rare Obligately Uric Acid-utilizing Member in the Family Bacillaceae.</title>
        <authorList>
            <person name="Liu W."/>
            <person name="Wang B."/>
        </authorList>
    </citation>
    <scope>NUCLEOTIDE SEQUENCE</scope>
    <source>
        <strain evidence="2">44XB</strain>
    </source>
</reference>
<feature type="transmembrane region" description="Helical" evidence="1">
    <location>
        <begin position="172"/>
        <end position="195"/>
    </location>
</feature>
<dbReference type="Proteomes" id="UP001180087">
    <property type="component" value="Chromosome"/>
</dbReference>
<evidence type="ECO:0000313" key="3">
    <source>
        <dbReference type="Proteomes" id="UP001180087"/>
    </source>
</evidence>
<dbReference type="EMBL" id="CP129113">
    <property type="protein sequence ID" value="WLV24030.1"/>
    <property type="molecule type" value="Genomic_DNA"/>
</dbReference>
<feature type="transmembrane region" description="Helical" evidence="1">
    <location>
        <begin position="27"/>
        <end position="47"/>
    </location>
</feature>
<feature type="transmembrane region" description="Helical" evidence="1">
    <location>
        <begin position="292"/>
        <end position="316"/>
    </location>
</feature>
<protein>
    <submittedName>
        <fullName evidence="2">GntP family permease</fullName>
    </submittedName>
</protein>
<organism evidence="2 3">
    <name type="scientific">Aciduricibacillus chroicocephali</name>
    <dbReference type="NCBI Taxonomy" id="3054939"/>
    <lineage>
        <taxon>Bacteria</taxon>
        <taxon>Bacillati</taxon>
        <taxon>Bacillota</taxon>
        <taxon>Bacilli</taxon>
        <taxon>Bacillales</taxon>
        <taxon>Bacillaceae</taxon>
        <taxon>Aciduricibacillus</taxon>
    </lineage>
</organism>
<feature type="transmembrane region" description="Helical" evidence="1">
    <location>
        <begin position="99"/>
        <end position="121"/>
    </location>
</feature>
<dbReference type="NCBIfam" id="TIGR00791">
    <property type="entry name" value="gntP"/>
    <property type="match status" value="1"/>
</dbReference>
<name>A0ABY9KTA2_9BACI</name>
<keyword evidence="3" id="KW-1185">Reference proteome</keyword>
<feature type="transmembrane region" description="Helical" evidence="1">
    <location>
        <begin position="428"/>
        <end position="445"/>
    </location>
</feature>
<feature type="transmembrane region" description="Helical" evidence="1">
    <location>
        <begin position="255"/>
        <end position="280"/>
    </location>
</feature>
<dbReference type="InterPro" id="IPR003474">
    <property type="entry name" value="Glcn_transporter"/>
</dbReference>
<proteinExistence type="predicted"/>
<dbReference type="PANTHER" id="PTHR30354">
    <property type="entry name" value="GNT FAMILY GLUCONATE TRANSPORTER"/>
    <property type="match status" value="1"/>
</dbReference>
<sequence length="446" mass="46294">MLFAILAIGVILIIVATATFKLHPFLSLILGTLFVGIASGMPLAKVVENMNAGFGSIMGGIGLVIVFGTIIGTILEKTGAALRMAEVVLRIVGPKRPQLAMSLIGYIVSIPVFCDSGFVILNSLRKALAKRANVALASMSVALATGLFATHNLVPPTPGPIAAAGNIGAENYLGTIILIGLITAIPATVVGYLWATRAAKNITIDDADDILDYEEVVKSFGKMPSAFASFLPIVLPIVLIGLGSVISFFEMKGNAAAFFSFLGQPVIALIAGVVAALFLLPKLNEETLTKWIGQSLLDAAPILLITGAGGAFGTIIKETGVADVIQSWNLAGSLSGALFLLIPFVIAAALKTAQGSSTAALVITSSLVAPLLPQMGIEGAVPLALVVMAIGAGSMTVSHVNDSFFWVVTEFSGMKVKDAYKAQTMATLLQGVVTILFTMLLWIILV</sequence>
<dbReference type="PANTHER" id="PTHR30354:SF11">
    <property type="entry name" value="PERMEASE"/>
    <property type="match status" value="1"/>
</dbReference>
<dbReference type="RefSeq" id="WP_348026648.1">
    <property type="nucleotide sequence ID" value="NZ_CP129113.1"/>
</dbReference>
<evidence type="ECO:0000256" key="1">
    <source>
        <dbReference type="SAM" id="Phobius"/>
    </source>
</evidence>
<keyword evidence="1" id="KW-1133">Transmembrane helix</keyword>
<dbReference type="PIRSF" id="PIRSF002746">
    <property type="entry name" value="Gluconate_transporter"/>
    <property type="match status" value="1"/>
</dbReference>
<feature type="transmembrane region" description="Helical" evidence="1">
    <location>
        <begin position="227"/>
        <end position="249"/>
    </location>
</feature>
<keyword evidence="1" id="KW-0812">Transmembrane</keyword>
<keyword evidence="1" id="KW-0472">Membrane</keyword>
<feature type="transmembrane region" description="Helical" evidence="1">
    <location>
        <begin position="133"/>
        <end position="152"/>
    </location>
</feature>
<feature type="transmembrane region" description="Helical" evidence="1">
    <location>
        <begin position="54"/>
        <end position="75"/>
    </location>
</feature>